<dbReference type="InterPro" id="IPR029063">
    <property type="entry name" value="SAM-dependent_MTases_sf"/>
</dbReference>
<accession>A0A6U6DLZ8</accession>
<dbReference type="EMBL" id="HBKN01049155">
    <property type="protein sequence ID" value="CAE2339758.1"/>
    <property type="molecule type" value="Transcribed_RNA"/>
</dbReference>
<dbReference type="EMBL" id="HBKN01049156">
    <property type="protein sequence ID" value="CAE2339760.1"/>
    <property type="molecule type" value="Transcribed_RNA"/>
</dbReference>
<proteinExistence type="predicted"/>
<keyword evidence="1" id="KW-0472">Membrane</keyword>
<evidence type="ECO:0000313" key="3">
    <source>
        <dbReference type="EMBL" id="CAE2339760.1"/>
    </source>
</evidence>
<dbReference type="InterPro" id="IPR006342">
    <property type="entry name" value="FkbM_mtfrase"/>
</dbReference>
<dbReference type="AlphaFoldDB" id="A0A6U6DLZ8"/>
<keyword evidence="1" id="KW-1133">Transmembrane helix</keyword>
<dbReference type="Gene3D" id="3.40.50.150">
    <property type="entry name" value="Vaccinia Virus protein VP39"/>
    <property type="match status" value="1"/>
</dbReference>
<organism evidence="3">
    <name type="scientific">Guillardia theta</name>
    <name type="common">Cryptophyte</name>
    <name type="synonym">Cryptomonas phi</name>
    <dbReference type="NCBI Taxonomy" id="55529"/>
    <lineage>
        <taxon>Eukaryota</taxon>
        <taxon>Cryptophyceae</taxon>
        <taxon>Pyrenomonadales</taxon>
        <taxon>Geminigeraceae</taxon>
        <taxon>Guillardia</taxon>
    </lineage>
</organism>
<sequence length="489" mass="55526">MTINLHNIVASFILFSAFVNILSNLVIVRNRSSQYSCVLTDPPSSSNLNHEFRNNSLVPLQKFISSLKDGLSSLRTDQESVLSRFFSITNPRHALSKRFPLSAIPIVIETVNRQCLLGSHLTKGNICQNALIGNSTWTPDPHVRDIITTYMLECNFRSRHENCFGIDVGSNVGPHTMVMLSLGARVVAVEPQADLCLATRASIAAQGWQNDSIVLCAGMSKSDSFASTARLRVNEHFWRYNGNIMSMPYKLEQVPLVSLRQLVASQTVVHFLKIDTDSIDCFVLQQAINLMNHGVEFRVILLETWDTSCTTNNVVGRQLLHLSKRNFQIFRTLVYERSWDEHHRDIENDFRRVDIPKGWVEQFHVGFNFVLWKANLRTLSDQDILEHPLRHPRWQYLLTLKTDITQSTANASTNFPERVPTSLEGGLNSMFSHELLFKPQRNLQLAGKTSRRNRRTNRLIHCDSKLIRLKTGHKIASSSSIIPEVQPGA</sequence>
<reference evidence="3" key="1">
    <citation type="submission" date="2021-01" db="EMBL/GenBank/DDBJ databases">
        <authorList>
            <person name="Corre E."/>
            <person name="Pelletier E."/>
            <person name="Niang G."/>
            <person name="Scheremetjew M."/>
            <person name="Finn R."/>
            <person name="Kale V."/>
            <person name="Holt S."/>
            <person name="Cochrane G."/>
            <person name="Meng A."/>
            <person name="Brown T."/>
            <person name="Cohen L."/>
        </authorList>
    </citation>
    <scope>NUCLEOTIDE SEQUENCE</scope>
    <source>
        <strain evidence="3">CCMP 2712</strain>
    </source>
</reference>
<protein>
    <recommendedName>
        <fullName evidence="4">Methyltransferase FkbM domain-containing protein</fullName>
    </recommendedName>
</protein>
<keyword evidence="1" id="KW-0812">Transmembrane</keyword>
<feature type="transmembrane region" description="Helical" evidence="1">
    <location>
        <begin position="7"/>
        <end position="27"/>
    </location>
</feature>
<dbReference type="SUPFAM" id="SSF53335">
    <property type="entry name" value="S-adenosyl-L-methionine-dependent methyltransferases"/>
    <property type="match status" value="1"/>
</dbReference>
<gene>
    <name evidence="2" type="ORF">GTHE00462_LOCUS38430</name>
    <name evidence="3" type="ORF">GTHE00462_LOCUS38431</name>
</gene>
<name>A0A6U6DLZ8_GUITH</name>
<dbReference type="NCBIfam" id="TIGR01444">
    <property type="entry name" value="fkbM_fam"/>
    <property type="match status" value="1"/>
</dbReference>
<evidence type="ECO:0000256" key="1">
    <source>
        <dbReference type="SAM" id="Phobius"/>
    </source>
</evidence>
<evidence type="ECO:0008006" key="4">
    <source>
        <dbReference type="Google" id="ProtNLM"/>
    </source>
</evidence>
<evidence type="ECO:0000313" key="2">
    <source>
        <dbReference type="EMBL" id="CAE2339758.1"/>
    </source>
</evidence>